<protein>
    <submittedName>
        <fullName evidence="2">Uncharacterized protein</fullName>
    </submittedName>
</protein>
<keyword evidence="1" id="KW-0175">Coiled coil</keyword>
<feature type="coiled-coil region" evidence="1">
    <location>
        <begin position="93"/>
        <end position="120"/>
    </location>
</feature>
<dbReference type="Proteomes" id="UP000471705">
    <property type="component" value="Unassembled WGS sequence"/>
</dbReference>
<dbReference type="EMBL" id="WUFV01000005">
    <property type="protein sequence ID" value="NEK15701.1"/>
    <property type="molecule type" value="Genomic_DNA"/>
</dbReference>
<evidence type="ECO:0000256" key="1">
    <source>
        <dbReference type="SAM" id="Coils"/>
    </source>
</evidence>
<evidence type="ECO:0000313" key="3">
    <source>
        <dbReference type="Proteomes" id="UP000471705"/>
    </source>
</evidence>
<accession>A0A7K3VHZ2</accession>
<dbReference type="AlphaFoldDB" id="A0A7K3VHZ2"/>
<name>A0A7K3VHZ2_RHILE</name>
<proteinExistence type="predicted"/>
<gene>
    <name evidence="2" type="ORF">GR257_12645</name>
</gene>
<comment type="caution">
    <text evidence="2">The sequence shown here is derived from an EMBL/GenBank/DDBJ whole genome shotgun (WGS) entry which is preliminary data.</text>
</comment>
<dbReference type="RefSeq" id="WP_164046889.1">
    <property type="nucleotide sequence ID" value="NZ_WUFV01000005.1"/>
</dbReference>
<reference evidence="2 3" key="1">
    <citation type="submission" date="2019-12" db="EMBL/GenBank/DDBJ databases">
        <title>Rhizobium genotypes associated with high levels of biological nitrogen fixation by grain legumes in a temperate-maritime cropping system.</title>
        <authorList>
            <person name="Maluk M."/>
            <person name="Francesc Ferrando Molina F."/>
            <person name="Lopez Del Egido L."/>
            <person name="Lafos M."/>
            <person name="Langarica-Fuentes A."/>
            <person name="Gebre Yohannes G."/>
            <person name="Young M.W."/>
            <person name="Martin P."/>
            <person name="Gantlett R."/>
            <person name="Kenicer G."/>
            <person name="Hawes C."/>
            <person name="Begg G.S."/>
            <person name="Quilliam R.S."/>
            <person name="Squire G.R."/>
            <person name="Poole P.S."/>
            <person name="Young P.W."/>
            <person name="Iannetta P.M."/>
            <person name="James E.K."/>
        </authorList>
    </citation>
    <scope>NUCLEOTIDE SEQUENCE [LARGE SCALE GENOMIC DNA]</scope>
    <source>
        <strain evidence="2 3">JHI54</strain>
    </source>
</reference>
<evidence type="ECO:0000313" key="2">
    <source>
        <dbReference type="EMBL" id="NEK15701.1"/>
    </source>
</evidence>
<organism evidence="2 3">
    <name type="scientific">Rhizobium leguminosarum</name>
    <dbReference type="NCBI Taxonomy" id="384"/>
    <lineage>
        <taxon>Bacteria</taxon>
        <taxon>Pseudomonadati</taxon>
        <taxon>Pseudomonadota</taxon>
        <taxon>Alphaproteobacteria</taxon>
        <taxon>Hyphomicrobiales</taxon>
        <taxon>Rhizobiaceae</taxon>
        <taxon>Rhizobium/Agrobacterium group</taxon>
        <taxon>Rhizobium</taxon>
    </lineage>
</organism>
<sequence length="236" mass="25806">MFFNRSKPQNEPAPRTGLTDGIEDKIATFVREWGALKRSKRTYTPDGTEPVLKLLTDADTALFVKAMEDETAAIEVEINAEIAAIKRSTLAAIAQKDAEIAAINRDIEATKARIAAQDDEIDRRASSLVSLVQTAEKIDPMFKIDSLDTARAVNENEIRKEIVRRKFGAIAVDGKSEAYIDERFESLAARVNVDPFARVVADGLAPTSADGGKAAADKAYADYVRSLQDAHKGTQH</sequence>